<feature type="non-terminal residue" evidence="3">
    <location>
        <position position="90"/>
    </location>
</feature>
<proteinExistence type="predicted"/>
<dbReference type="SUPFAM" id="SSF53474">
    <property type="entry name" value="alpha/beta-Hydrolases"/>
    <property type="match status" value="1"/>
</dbReference>
<keyword evidence="4" id="KW-1185">Reference proteome</keyword>
<keyword evidence="1" id="KW-0732">Signal</keyword>
<dbReference type="Proteomes" id="UP000027456">
    <property type="component" value="Unassembled WGS sequence"/>
</dbReference>
<reference evidence="3 4" key="1">
    <citation type="submission" date="2013-12" db="EMBL/GenBank/DDBJ databases">
        <authorList>
            <person name="Cubeta M."/>
            <person name="Pakala S."/>
            <person name="Fedorova N."/>
            <person name="Thomas E."/>
            <person name="Dean R."/>
            <person name="Jabaji S."/>
            <person name="Neate S."/>
            <person name="Toda T."/>
            <person name="Tavantzis S."/>
            <person name="Vilgalys R."/>
            <person name="Bharathan N."/>
            <person name="Pakala S."/>
            <person name="Losada L.S."/>
            <person name="Zafar N."/>
            <person name="Nierman W."/>
        </authorList>
    </citation>
    <scope>NUCLEOTIDE SEQUENCE [LARGE SCALE GENOMIC DNA]</scope>
    <source>
        <strain evidence="3 4">123E</strain>
    </source>
</reference>
<dbReference type="STRING" id="1423351.A0A074RID3"/>
<dbReference type="HOGENOM" id="CLU_2446796_0_0_1"/>
<organism evidence="3 4">
    <name type="scientific">Rhizoctonia solani 123E</name>
    <dbReference type="NCBI Taxonomy" id="1423351"/>
    <lineage>
        <taxon>Eukaryota</taxon>
        <taxon>Fungi</taxon>
        <taxon>Dikarya</taxon>
        <taxon>Basidiomycota</taxon>
        <taxon>Agaricomycotina</taxon>
        <taxon>Agaricomycetes</taxon>
        <taxon>Cantharellales</taxon>
        <taxon>Ceratobasidiaceae</taxon>
        <taxon>Rhizoctonia</taxon>
    </lineage>
</organism>
<dbReference type="Pfam" id="PF06441">
    <property type="entry name" value="EHN"/>
    <property type="match status" value="1"/>
</dbReference>
<feature type="chain" id="PRO_5001697931" evidence="1">
    <location>
        <begin position="23"/>
        <end position="90"/>
    </location>
</feature>
<dbReference type="InterPro" id="IPR029058">
    <property type="entry name" value="AB_hydrolase_fold"/>
</dbReference>
<dbReference type="GO" id="GO:0016787">
    <property type="term" value="F:hydrolase activity"/>
    <property type="evidence" value="ECO:0007669"/>
    <property type="project" value="UniProtKB-KW"/>
</dbReference>
<dbReference type="OrthoDB" id="7130006at2759"/>
<protein>
    <submittedName>
        <fullName evidence="3">Epoxide hydrolase amino-terminal protein</fullName>
    </submittedName>
</protein>
<dbReference type="AlphaFoldDB" id="A0A074RID3"/>
<keyword evidence="3" id="KW-0378">Hydrolase</keyword>
<sequence length="90" mass="10056">MRIFYTSSTLLSLLALPSVTLGYDIKPFKVNLSSRVAHLKELVKLTKLPETSALGGKAGAGIDLNWLKDRQKDWVGGYDWNKEQAAMNKF</sequence>
<comment type="caution">
    <text evidence="3">The sequence shown here is derived from an EMBL/GenBank/DDBJ whole genome shotgun (WGS) entry which is preliminary data.</text>
</comment>
<feature type="signal peptide" evidence="1">
    <location>
        <begin position="1"/>
        <end position="22"/>
    </location>
</feature>
<name>A0A074RID3_9AGAM</name>
<dbReference type="EMBL" id="AZST01002181">
    <property type="protein sequence ID" value="KEP45150.1"/>
    <property type="molecule type" value="Genomic_DNA"/>
</dbReference>
<evidence type="ECO:0000313" key="4">
    <source>
        <dbReference type="Proteomes" id="UP000027456"/>
    </source>
</evidence>
<feature type="domain" description="Epoxide hydrolase N-terminal" evidence="2">
    <location>
        <begin position="25"/>
        <end position="90"/>
    </location>
</feature>
<evidence type="ECO:0000256" key="1">
    <source>
        <dbReference type="SAM" id="SignalP"/>
    </source>
</evidence>
<gene>
    <name evidence="3" type="ORF">V565_311140</name>
</gene>
<dbReference type="InterPro" id="IPR010497">
    <property type="entry name" value="Epoxide_hydro_N"/>
</dbReference>
<evidence type="ECO:0000259" key="2">
    <source>
        <dbReference type="Pfam" id="PF06441"/>
    </source>
</evidence>
<evidence type="ECO:0000313" key="3">
    <source>
        <dbReference type="EMBL" id="KEP45150.1"/>
    </source>
</evidence>
<dbReference type="Gene3D" id="3.40.50.1820">
    <property type="entry name" value="alpha/beta hydrolase"/>
    <property type="match status" value="1"/>
</dbReference>
<accession>A0A074RID3</accession>